<evidence type="ECO:0000256" key="1">
    <source>
        <dbReference type="ARBA" id="ARBA00023125"/>
    </source>
</evidence>
<comment type="caution">
    <text evidence="3">The sequence shown here is derived from an EMBL/GenBank/DDBJ whole genome shotgun (WGS) entry which is preliminary data.</text>
</comment>
<evidence type="ECO:0000259" key="2">
    <source>
        <dbReference type="PROSITE" id="PS50977"/>
    </source>
</evidence>
<dbReference type="GO" id="GO:0003677">
    <property type="term" value="F:DNA binding"/>
    <property type="evidence" value="ECO:0007669"/>
    <property type="project" value="UniProtKB-KW"/>
</dbReference>
<protein>
    <recommendedName>
        <fullName evidence="2">HTH tetR-type domain-containing protein</fullName>
    </recommendedName>
</protein>
<dbReference type="Pfam" id="PF22604">
    <property type="entry name" value="TetR_HI_0893_C"/>
    <property type="match status" value="1"/>
</dbReference>
<dbReference type="Gene3D" id="1.10.357.10">
    <property type="entry name" value="Tetracycline Repressor, domain 2"/>
    <property type="match status" value="1"/>
</dbReference>
<dbReference type="Pfam" id="PF00440">
    <property type="entry name" value="TetR_N"/>
    <property type="match status" value="1"/>
</dbReference>
<dbReference type="InterPro" id="IPR054422">
    <property type="entry name" value="TetR-like_HI_0893_C"/>
</dbReference>
<dbReference type="PROSITE" id="PS50977">
    <property type="entry name" value="HTH_TETR_2"/>
    <property type="match status" value="1"/>
</dbReference>
<evidence type="ECO:0000313" key="3">
    <source>
        <dbReference type="EMBL" id="KKN38698.1"/>
    </source>
</evidence>
<dbReference type="PRINTS" id="PR00455">
    <property type="entry name" value="HTHTETR"/>
</dbReference>
<accession>A0A0F9TAY8</accession>
<dbReference type="PROSITE" id="PS01081">
    <property type="entry name" value="HTH_TETR_1"/>
    <property type="match status" value="1"/>
</dbReference>
<reference evidence="3" key="1">
    <citation type="journal article" date="2015" name="Nature">
        <title>Complex archaea that bridge the gap between prokaryotes and eukaryotes.</title>
        <authorList>
            <person name="Spang A."/>
            <person name="Saw J.H."/>
            <person name="Jorgensen S.L."/>
            <person name="Zaremba-Niedzwiedzka K."/>
            <person name="Martijn J."/>
            <person name="Lind A.E."/>
            <person name="van Eijk R."/>
            <person name="Schleper C."/>
            <person name="Guy L."/>
            <person name="Ettema T.J."/>
        </authorList>
    </citation>
    <scope>NUCLEOTIDE SEQUENCE</scope>
</reference>
<dbReference type="PANTHER" id="PTHR43479">
    <property type="entry name" value="ACREF/ENVCD OPERON REPRESSOR-RELATED"/>
    <property type="match status" value="1"/>
</dbReference>
<proteinExistence type="predicted"/>
<sequence length="217" mass="24278">MNVHSYVDIFMCASSCKDKHEAIQSATLKLLAEKGFHGFSIKQVATEAGVAAGTIYLYFKDKDALISDLHFMIVESVAQATFIDHDSSLPIRQQYQKICANIWQHCLSNEAMTLCKAQFDHLPVDILQTAYSNLWGNQFLPLAKLYEQGRQQGLFKPLPNDVLCSFSLEPIINLAGQQIIGLINITDNQLKSIFNASWEAISISSDNLTQEVTHDTH</sequence>
<dbReference type="InterPro" id="IPR001647">
    <property type="entry name" value="HTH_TetR"/>
</dbReference>
<dbReference type="InterPro" id="IPR023772">
    <property type="entry name" value="DNA-bd_HTH_TetR-type_CS"/>
</dbReference>
<dbReference type="SUPFAM" id="SSF46689">
    <property type="entry name" value="Homeodomain-like"/>
    <property type="match status" value="1"/>
</dbReference>
<keyword evidence="1" id="KW-0238">DNA-binding</keyword>
<dbReference type="PANTHER" id="PTHR43479:SF11">
    <property type="entry name" value="ACREF_ENVCD OPERON REPRESSOR-RELATED"/>
    <property type="match status" value="1"/>
</dbReference>
<dbReference type="EMBL" id="LAZR01001809">
    <property type="protein sequence ID" value="KKN38698.1"/>
    <property type="molecule type" value="Genomic_DNA"/>
</dbReference>
<organism evidence="3">
    <name type="scientific">marine sediment metagenome</name>
    <dbReference type="NCBI Taxonomy" id="412755"/>
    <lineage>
        <taxon>unclassified sequences</taxon>
        <taxon>metagenomes</taxon>
        <taxon>ecological metagenomes</taxon>
    </lineage>
</organism>
<dbReference type="InterPro" id="IPR009057">
    <property type="entry name" value="Homeodomain-like_sf"/>
</dbReference>
<feature type="domain" description="HTH tetR-type" evidence="2">
    <location>
        <begin position="17"/>
        <end position="77"/>
    </location>
</feature>
<dbReference type="InterPro" id="IPR050624">
    <property type="entry name" value="HTH-type_Tx_Regulator"/>
</dbReference>
<dbReference type="AlphaFoldDB" id="A0A0F9TAY8"/>
<name>A0A0F9TAY8_9ZZZZ</name>
<gene>
    <name evidence="3" type="ORF">LCGC14_0750730</name>
</gene>